<evidence type="ECO:0000313" key="14">
    <source>
        <dbReference type="EMBL" id="MDQ0191353.1"/>
    </source>
</evidence>
<keyword evidence="6 11" id="KW-0812">Transmembrane</keyword>
<dbReference type="PANTHER" id="PTHR47755">
    <property type="entry name" value="CELL DIVISION PROTEIN FTSX"/>
    <property type="match status" value="1"/>
</dbReference>
<dbReference type="Pfam" id="PF18075">
    <property type="entry name" value="FtsX_ECD"/>
    <property type="match status" value="1"/>
</dbReference>
<evidence type="ECO:0000256" key="3">
    <source>
        <dbReference type="ARBA" id="ARBA00021907"/>
    </source>
</evidence>
<comment type="similarity">
    <text evidence="2 10">Belongs to the ABC-4 integral membrane protein family. FtsX subfamily.</text>
</comment>
<evidence type="ECO:0000256" key="9">
    <source>
        <dbReference type="ARBA" id="ARBA00023306"/>
    </source>
</evidence>
<feature type="transmembrane region" description="Helical" evidence="11">
    <location>
        <begin position="266"/>
        <end position="287"/>
    </location>
</feature>
<protein>
    <recommendedName>
        <fullName evidence="3 10">Cell division protein FtsX</fullName>
    </recommendedName>
</protein>
<keyword evidence="5 10" id="KW-0132">Cell division</keyword>
<organism evidence="14 15">
    <name type="scientific">Alicyclobacillus cycloheptanicus</name>
    <dbReference type="NCBI Taxonomy" id="1457"/>
    <lineage>
        <taxon>Bacteria</taxon>
        <taxon>Bacillati</taxon>
        <taxon>Bacillota</taxon>
        <taxon>Bacilli</taxon>
        <taxon>Bacillales</taxon>
        <taxon>Alicyclobacillaceae</taxon>
        <taxon>Alicyclobacillus</taxon>
    </lineage>
</organism>
<dbReference type="Gene3D" id="3.30.70.3040">
    <property type="match status" value="1"/>
</dbReference>
<keyword evidence="7 11" id="KW-1133">Transmembrane helix</keyword>
<keyword evidence="15" id="KW-1185">Reference proteome</keyword>
<comment type="subcellular location">
    <subcellularLocation>
        <location evidence="1">Cell membrane</location>
        <topology evidence="1">Multi-pass membrane protein</topology>
    </subcellularLocation>
</comment>
<feature type="domain" description="FtsX extracellular" evidence="13">
    <location>
        <begin position="59"/>
        <end position="151"/>
    </location>
</feature>
<feature type="transmembrane region" description="Helical" evidence="11">
    <location>
        <begin position="21"/>
        <end position="45"/>
    </location>
</feature>
<proteinExistence type="inferred from homology"/>
<dbReference type="NCBIfam" id="NF038347">
    <property type="entry name" value="FtsX_Gpos"/>
    <property type="match status" value="1"/>
</dbReference>
<evidence type="ECO:0000256" key="11">
    <source>
        <dbReference type="SAM" id="Phobius"/>
    </source>
</evidence>
<evidence type="ECO:0000256" key="7">
    <source>
        <dbReference type="ARBA" id="ARBA00022989"/>
    </source>
</evidence>
<evidence type="ECO:0000256" key="8">
    <source>
        <dbReference type="ARBA" id="ARBA00023136"/>
    </source>
</evidence>
<evidence type="ECO:0000256" key="10">
    <source>
        <dbReference type="PIRNR" id="PIRNR003097"/>
    </source>
</evidence>
<dbReference type="InterPro" id="IPR003838">
    <property type="entry name" value="ABC3_permease_C"/>
</dbReference>
<dbReference type="InterPro" id="IPR040690">
    <property type="entry name" value="FtsX_ECD"/>
</dbReference>
<name>A0ABT9XM30_9BACL</name>
<accession>A0ABT9XM30</accession>
<feature type="transmembrane region" description="Helical" evidence="11">
    <location>
        <begin position="171"/>
        <end position="191"/>
    </location>
</feature>
<comment type="function">
    <text evidence="10">Part of the ABC transporter FtsEX involved in asymmetric cellular division facilitating the initiation of sporulation.</text>
</comment>
<dbReference type="Proteomes" id="UP001232973">
    <property type="component" value="Unassembled WGS sequence"/>
</dbReference>
<evidence type="ECO:0000259" key="13">
    <source>
        <dbReference type="Pfam" id="PF18075"/>
    </source>
</evidence>
<evidence type="ECO:0000256" key="6">
    <source>
        <dbReference type="ARBA" id="ARBA00022692"/>
    </source>
</evidence>
<keyword evidence="9 10" id="KW-0131">Cell cycle</keyword>
<feature type="transmembrane region" description="Helical" evidence="11">
    <location>
        <begin position="224"/>
        <end position="246"/>
    </location>
</feature>
<dbReference type="InterPro" id="IPR004513">
    <property type="entry name" value="FtsX"/>
</dbReference>
<keyword evidence="8 10" id="KW-0472">Membrane</keyword>
<dbReference type="RefSeq" id="WP_274454445.1">
    <property type="nucleotide sequence ID" value="NZ_CP067097.1"/>
</dbReference>
<dbReference type="InterPro" id="IPR058204">
    <property type="entry name" value="FtsX_firmicutes-type"/>
</dbReference>
<evidence type="ECO:0000259" key="12">
    <source>
        <dbReference type="Pfam" id="PF02687"/>
    </source>
</evidence>
<evidence type="ECO:0000256" key="1">
    <source>
        <dbReference type="ARBA" id="ARBA00004651"/>
    </source>
</evidence>
<evidence type="ECO:0000256" key="4">
    <source>
        <dbReference type="ARBA" id="ARBA00022475"/>
    </source>
</evidence>
<dbReference type="PIRSF" id="PIRSF003097">
    <property type="entry name" value="FtsX"/>
    <property type="match status" value="1"/>
</dbReference>
<evidence type="ECO:0000256" key="2">
    <source>
        <dbReference type="ARBA" id="ARBA00007379"/>
    </source>
</evidence>
<reference evidence="14 15" key="1">
    <citation type="submission" date="2023-07" db="EMBL/GenBank/DDBJ databases">
        <title>Genomic Encyclopedia of Type Strains, Phase IV (KMG-IV): sequencing the most valuable type-strain genomes for metagenomic binning, comparative biology and taxonomic classification.</title>
        <authorList>
            <person name="Goeker M."/>
        </authorList>
    </citation>
    <scope>NUCLEOTIDE SEQUENCE [LARGE SCALE GENOMIC DNA]</scope>
    <source>
        <strain evidence="14 15">DSM 4006</strain>
    </source>
</reference>
<comment type="caution">
    <text evidence="14">The sequence shown here is derived from an EMBL/GenBank/DDBJ whole genome shotgun (WGS) entry which is preliminary data.</text>
</comment>
<dbReference type="GO" id="GO:0051301">
    <property type="term" value="P:cell division"/>
    <property type="evidence" value="ECO:0007669"/>
    <property type="project" value="UniProtKB-KW"/>
</dbReference>
<gene>
    <name evidence="14" type="ORF">J2S03_003224</name>
</gene>
<evidence type="ECO:0000256" key="5">
    <source>
        <dbReference type="ARBA" id="ARBA00022618"/>
    </source>
</evidence>
<feature type="domain" description="ABC3 transporter permease C-terminal" evidence="12">
    <location>
        <begin position="174"/>
        <end position="294"/>
    </location>
</feature>
<dbReference type="EMBL" id="JAUSTP010000039">
    <property type="protein sequence ID" value="MDQ0191353.1"/>
    <property type="molecule type" value="Genomic_DNA"/>
</dbReference>
<dbReference type="PANTHER" id="PTHR47755:SF1">
    <property type="entry name" value="CELL DIVISION PROTEIN FTSX"/>
    <property type="match status" value="1"/>
</dbReference>
<evidence type="ECO:0000313" key="15">
    <source>
        <dbReference type="Proteomes" id="UP001232973"/>
    </source>
</evidence>
<dbReference type="Pfam" id="PF02687">
    <property type="entry name" value="FtsX"/>
    <property type="match status" value="1"/>
</dbReference>
<sequence length="296" mass="32386">MKIKLGRHLKESIKNLARNGWMTFASISAVTITLLILGISLVIAMNAQQMSSSVQGQLSISVFMKQSVTDQQAAQVADQVRTMPGVRSVQLVTKAQGMASLQKDMKQYSSVLKGLKADDTLPDKLVVKATDPRNTIALGQKLAKLPGVAEVNDGQQVVNKLFRFLDIVRNIGLVFVAALILTAMFLISNTIKISIFARRREIEIMKLVGATNWFIRWPFVFESLIIGVIGALIPYAVIVIGYHSLYMHTGGEFAVLVFQLVKTVDLAAKLAGVLFGIGIIIGIWGGIMSVRKFLKV</sequence>
<keyword evidence="4 10" id="KW-1003">Cell membrane</keyword>